<proteinExistence type="predicted"/>
<dbReference type="EMBL" id="MK552141">
    <property type="protein sequence ID" value="QBQ74553.1"/>
    <property type="molecule type" value="Genomic_DNA"/>
</dbReference>
<evidence type="ECO:0000313" key="3">
    <source>
        <dbReference type="Proteomes" id="UP000301424"/>
    </source>
</evidence>
<dbReference type="Proteomes" id="UP000301424">
    <property type="component" value="Segment"/>
</dbReference>
<gene>
    <name evidence="2" type="ORF">BcepSauron_173</name>
</gene>
<organism evidence="2 3">
    <name type="scientific">Burkholderia phage BcepSauron</name>
    <dbReference type="NCBI Taxonomy" id="2530033"/>
    <lineage>
        <taxon>Viruses</taxon>
        <taxon>Duplodnaviria</taxon>
        <taxon>Heunggongvirae</taxon>
        <taxon>Uroviricota</taxon>
        <taxon>Caudoviricetes</taxon>
        <taxon>Sarumanvirus</taxon>
        <taxon>Sarumanvirus bcepsauron</taxon>
    </lineage>
</organism>
<reference evidence="2 3" key="1">
    <citation type="submission" date="2019-02" db="EMBL/GenBank/DDBJ databases">
        <title>Complete genome sequence of Burkholderia cenocepacia phage BcepSauron.</title>
        <authorList>
            <person name="Park K."/>
            <person name="Gonzalez C."/>
            <person name="Liu M."/>
            <person name="Gill J."/>
        </authorList>
    </citation>
    <scope>NUCLEOTIDE SEQUENCE [LARGE SCALE GENOMIC DNA]</scope>
</reference>
<keyword evidence="3" id="KW-1185">Reference proteome</keyword>
<name>A0A482MN15_9CAUD</name>
<evidence type="ECO:0000256" key="1">
    <source>
        <dbReference type="SAM" id="MobiDB-lite"/>
    </source>
</evidence>
<sequence length="215" mass="23424">MATTKKKSLAKAQATRATKVAEGTGGTRPARTPLPTFPVPADFTPHYVEVVVKTEADGLLGSEIVATRYIGRYNPDAEAKKKRNMASYDMPTVIGIQSRLSAVTFKPTNDKKFPGKASERAEGIKGSMRLPADKTFKVVIRAAKKSADGTITARVAQVFQEVTMKSGLVKSVELTKLDPVTRMFKRASRFLPAAFKNVQAPPKLRRGRAVDTDDE</sequence>
<protein>
    <submittedName>
        <fullName evidence="2">Uncharacterized protein</fullName>
    </submittedName>
</protein>
<evidence type="ECO:0000313" key="2">
    <source>
        <dbReference type="EMBL" id="QBQ74553.1"/>
    </source>
</evidence>
<feature type="region of interest" description="Disordered" evidence="1">
    <location>
        <begin position="1"/>
        <end position="38"/>
    </location>
</feature>
<accession>A0A482MN15</accession>